<dbReference type="PANTHER" id="PTHR20898">
    <property type="entry name" value="DAEDALUS ON 3-RELATED-RELATED"/>
    <property type="match status" value="1"/>
</dbReference>
<gene>
    <name evidence="2" type="ORF">CLUMA_CG001440</name>
</gene>
<dbReference type="AlphaFoldDB" id="A0A1J1HJQ7"/>
<keyword evidence="1" id="KW-0732">Signal</keyword>
<feature type="signal peptide" evidence="1">
    <location>
        <begin position="1"/>
        <end position="24"/>
    </location>
</feature>
<keyword evidence="3" id="KW-1185">Reference proteome</keyword>
<feature type="chain" id="PRO_5013244180" evidence="1">
    <location>
        <begin position="25"/>
        <end position="309"/>
    </location>
</feature>
<name>A0A1J1HJQ7_9DIPT</name>
<protein>
    <submittedName>
        <fullName evidence="2">CLUMA_CG001440, isoform A</fullName>
    </submittedName>
</protein>
<sequence length="309" mass="34595">MEVSKALKLLLFLGSFILLRFSYAERIKSISSIVCLGSNKTVVISECSVKPVSKHQSGINIVMDFLTKVNKAMLYYEFWAKKGKTFRIIAKGDDVELCRFFNGTNDGIMRFAMGILKKFRKKSLGPCPKEVGNYVLLLGHHELLNITLRKPADKKKVAPASNYRSNKTVVISECSVKPVSKHQSGFNVVLDFITKVYKLMINYEFGAKLGKSFRTIVKGDDVEICRFFNGTNVGLMKYAINVLANLPEKSLGPCPKEGHHEFLNITIGGAVDKTVGPTNSYSIFIQFHNENDDNIASIKLFLDIFSVKD</sequence>
<dbReference type="Proteomes" id="UP000183832">
    <property type="component" value="Unassembled WGS sequence"/>
</dbReference>
<organism evidence="2 3">
    <name type="scientific">Clunio marinus</name>
    <dbReference type="NCBI Taxonomy" id="568069"/>
    <lineage>
        <taxon>Eukaryota</taxon>
        <taxon>Metazoa</taxon>
        <taxon>Ecdysozoa</taxon>
        <taxon>Arthropoda</taxon>
        <taxon>Hexapoda</taxon>
        <taxon>Insecta</taxon>
        <taxon>Pterygota</taxon>
        <taxon>Neoptera</taxon>
        <taxon>Endopterygota</taxon>
        <taxon>Diptera</taxon>
        <taxon>Nematocera</taxon>
        <taxon>Chironomoidea</taxon>
        <taxon>Chironomidae</taxon>
        <taxon>Clunio</taxon>
    </lineage>
</organism>
<evidence type="ECO:0000256" key="1">
    <source>
        <dbReference type="SAM" id="SignalP"/>
    </source>
</evidence>
<dbReference type="EMBL" id="CVRI01000004">
    <property type="protein sequence ID" value="CRK87644.1"/>
    <property type="molecule type" value="Genomic_DNA"/>
</dbReference>
<accession>A0A1J1HJQ7</accession>
<evidence type="ECO:0000313" key="2">
    <source>
        <dbReference type="EMBL" id="CRK87644.1"/>
    </source>
</evidence>
<proteinExistence type="predicted"/>
<reference evidence="2 3" key="1">
    <citation type="submission" date="2015-04" db="EMBL/GenBank/DDBJ databases">
        <authorList>
            <person name="Syromyatnikov M.Y."/>
            <person name="Popov V.N."/>
        </authorList>
    </citation>
    <scope>NUCLEOTIDE SEQUENCE [LARGE SCALE GENOMIC DNA]</scope>
</reference>
<evidence type="ECO:0000313" key="3">
    <source>
        <dbReference type="Proteomes" id="UP000183832"/>
    </source>
</evidence>